<reference evidence="2 3" key="1">
    <citation type="submission" date="2018-07" db="EMBL/GenBank/DDBJ databases">
        <title>Genome analysis of Runella aurantiaca.</title>
        <authorList>
            <person name="Yang X."/>
        </authorList>
    </citation>
    <scope>NUCLEOTIDE SEQUENCE [LARGE SCALE GENOMIC DNA]</scope>
    <source>
        <strain evidence="2 3">YX9</strain>
    </source>
</reference>
<sequence length="558" mass="62008">MKKQFNSLTVILFASCINIFAQNVDKNHSIIPKLPAAPKAEPFIVKTVSIPNNVFETDLVNYLPDGKHIIMEAHFVGKKKSDLAVMKEDGTDFKCLTCELEEEIGDEMPVPLPDGKRIYSPRGVLECSPSIVNCKESRILPLIYPEIPEAKIIRRIATNMSPNGKQVASGLVTTRGYLVLISELTRVSDEKGDRYELQNGKVVASSPNEADFAAFRPKIDGAGEVKSFADGGKSLINLALFEGNNYDLAKIDLTNGNISRLTKHFSYDEGTYPSPDGNWFIFQTHRHTTRMDAFGLIPRPLIAGLPQAAGVSYQRNAEFEKGNYKATRFYGLTMTDKHGDRARLPQEGYTGTSIMTDKEDAKLYNHLGNFAWHPTSTRGFFWEQKDPATVKPGELTGRLRFITFTSRKPTKPLPVVFPDLKWATDLKDFKWTTANYPEQGVLKGKVSGYAEISTLKPAQGSADEPRRVIKYVDFTDDGEYILNGTESSTLRLGGYDKPVIWEADIKVSGKHTGYLLAKEVKFRITSMSSGIIRAQLDKHTIEVDLAKGLPTGVAGVLR</sequence>
<proteinExistence type="predicted"/>
<dbReference type="EMBL" id="QPIW01000033">
    <property type="protein sequence ID" value="RDB02970.1"/>
    <property type="molecule type" value="Genomic_DNA"/>
</dbReference>
<dbReference type="AlphaFoldDB" id="A0A369I268"/>
<dbReference type="Gene3D" id="2.120.10.30">
    <property type="entry name" value="TolB, C-terminal domain"/>
    <property type="match status" value="1"/>
</dbReference>
<dbReference type="InterPro" id="IPR011042">
    <property type="entry name" value="6-blade_b-propeller_TolB-like"/>
</dbReference>
<accession>A0A369I268</accession>
<dbReference type="Pfam" id="PF07676">
    <property type="entry name" value="PD40"/>
    <property type="match status" value="1"/>
</dbReference>
<feature type="signal peptide" evidence="1">
    <location>
        <begin position="1"/>
        <end position="21"/>
    </location>
</feature>
<dbReference type="OrthoDB" id="9808778at2"/>
<protein>
    <recommendedName>
        <fullName evidence="4">WD40 repeat protein</fullName>
    </recommendedName>
</protein>
<dbReference type="SUPFAM" id="SSF69304">
    <property type="entry name" value="Tricorn protease N-terminal domain"/>
    <property type="match status" value="1"/>
</dbReference>
<evidence type="ECO:0000313" key="2">
    <source>
        <dbReference type="EMBL" id="RDB02970.1"/>
    </source>
</evidence>
<gene>
    <name evidence="2" type="ORF">DVG78_26250</name>
</gene>
<keyword evidence="3" id="KW-1185">Reference proteome</keyword>
<comment type="caution">
    <text evidence="2">The sequence shown here is derived from an EMBL/GenBank/DDBJ whole genome shotgun (WGS) entry which is preliminary data.</text>
</comment>
<organism evidence="2 3">
    <name type="scientific">Runella aurantiaca</name>
    <dbReference type="NCBI Taxonomy" id="2282308"/>
    <lineage>
        <taxon>Bacteria</taxon>
        <taxon>Pseudomonadati</taxon>
        <taxon>Bacteroidota</taxon>
        <taxon>Cytophagia</taxon>
        <taxon>Cytophagales</taxon>
        <taxon>Spirosomataceae</taxon>
        <taxon>Runella</taxon>
    </lineage>
</organism>
<keyword evidence="1" id="KW-0732">Signal</keyword>
<evidence type="ECO:0000313" key="3">
    <source>
        <dbReference type="Proteomes" id="UP000253141"/>
    </source>
</evidence>
<feature type="chain" id="PRO_5016869013" description="WD40 repeat protein" evidence="1">
    <location>
        <begin position="22"/>
        <end position="558"/>
    </location>
</feature>
<dbReference type="Proteomes" id="UP000253141">
    <property type="component" value="Unassembled WGS sequence"/>
</dbReference>
<dbReference type="RefSeq" id="WP_114463964.1">
    <property type="nucleotide sequence ID" value="NZ_QPIW01000033.1"/>
</dbReference>
<dbReference type="PROSITE" id="PS51257">
    <property type="entry name" value="PROKAR_LIPOPROTEIN"/>
    <property type="match status" value="1"/>
</dbReference>
<name>A0A369I268_9BACT</name>
<evidence type="ECO:0008006" key="4">
    <source>
        <dbReference type="Google" id="ProtNLM"/>
    </source>
</evidence>
<dbReference type="InterPro" id="IPR011659">
    <property type="entry name" value="WD40"/>
</dbReference>
<evidence type="ECO:0000256" key="1">
    <source>
        <dbReference type="SAM" id="SignalP"/>
    </source>
</evidence>